<protein>
    <submittedName>
        <fullName evidence="1">Uncharacterized protein</fullName>
    </submittedName>
</protein>
<name>A0A8S5QLA5_9CAUD</name>
<organism evidence="1">
    <name type="scientific">CrAss-like virus sp. ctYsL76</name>
    <dbReference type="NCBI Taxonomy" id="2826826"/>
    <lineage>
        <taxon>Viruses</taxon>
        <taxon>Duplodnaviria</taxon>
        <taxon>Heunggongvirae</taxon>
        <taxon>Uroviricota</taxon>
        <taxon>Caudoviricetes</taxon>
        <taxon>Crassvirales</taxon>
    </lineage>
</organism>
<dbReference type="EMBL" id="BK015689">
    <property type="protein sequence ID" value="DAE20038.1"/>
    <property type="molecule type" value="Genomic_DNA"/>
</dbReference>
<sequence>MSKIKYTNIPVVEVLDNKLILSPKAIDMLNILPGERIVINYVQVNNEITYPIIAKSIIFGDPENGNKCSKSNTVLYKGAQREILTKYGNLFKLESNEKINGAFSLISIKENELNDPE</sequence>
<accession>A0A8S5QLA5</accession>
<evidence type="ECO:0000313" key="1">
    <source>
        <dbReference type="EMBL" id="DAE20038.1"/>
    </source>
</evidence>
<reference evidence="1" key="1">
    <citation type="journal article" date="2021" name="Proc. Natl. Acad. Sci. U.S.A.">
        <title>A Catalog of Tens of Thousands of Viruses from Human Metagenomes Reveals Hidden Associations with Chronic Diseases.</title>
        <authorList>
            <person name="Tisza M.J."/>
            <person name="Buck C.B."/>
        </authorList>
    </citation>
    <scope>NUCLEOTIDE SEQUENCE</scope>
    <source>
        <strain evidence="1">CtYsL76</strain>
    </source>
</reference>
<proteinExistence type="predicted"/>